<evidence type="ECO:0000313" key="5">
    <source>
        <dbReference type="Proteomes" id="UP000192591"/>
    </source>
</evidence>
<dbReference type="Proteomes" id="UP000192591">
    <property type="component" value="Unassembled WGS sequence"/>
</dbReference>
<feature type="compositionally biased region" description="Low complexity" evidence="1">
    <location>
        <begin position="186"/>
        <end position="218"/>
    </location>
</feature>
<evidence type="ECO:0000256" key="1">
    <source>
        <dbReference type="SAM" id="MobiDB-lite"/>
    </source>
</evidence>
<proteinExistence type="predicted"/>
<feature type="region of interest" description="Disordered" evidence="1">
    <location>
        <begin position="150"/>
        <end position="228"/>
    </location>
</feature>
<keyword evidence="3" id="KW-0732">Signal</keyword>
<keyword evidence="2" id="KW-0812">Transmembrane</keyword>
<dbReference type="AlphaFoldDB" id="A0A1V9A5M2"/>
<dbReference type="RefSeq" id="WP_081191449.1">
    <property type="nucleotide sequence ID" value="NZ_MWIH01000005.1"/>
</dbReference>
<reference evidence="4 5" key="1">
    <citation type="submission" date="2017-02" db="EMBL/GenBank/DDBJ databases">
        <title>Draft genome of Saccharomonospora sp. 154.</title>
        <authorList>
            <person name="Alonso-Carmona G.S."/>
            <person name="De La Haba R."/>
            <person name="Vera-Gargallo B."/>
            <person name="Sandoval-Trujillo A.H."/>
            <person name="Ramirez-Duran N."/>
            <person name="Ventosa A."/>
        </authorList>
    </citation>
    <scope>NUCLEOTIDE SEQUENCE [LARGE SCALE GENOMIC DNA]</scope>
    <source>
        <strain evidence="4 5">LRS4.154</strain>
    </source>
</reference>
<evidence type="ECO:0000256" key="2">
    <source>
        <dbReference type="SAM" id="Phobius"/>
    </source>
</evidence>
<gene>
    <name evidence="4" type="ORF">B1813_09250</name>
</gene>
<feature type="transmembrane region" description="Helical" evidence="2">
    <location>
        <begin position="231"/>
        <end position="250"/>
    </location>
</feature>
<keyword evidence="2" id="KW-1133">Transmembrane helix</keyword>
<sequence>MSLSTRTRLRSMAVAALTLGLVVGPNSVAAASDAEEDPRAEVHEGNLTDCDGFGGGLLVSVGDDEQVENLPGLTYDGGDTSSDKHVTVTDVPDDIVVTAIVVKGGPGYNVYVPGERELSSEAPWEDLRSPVNPGGQIPTISHWFVCGAEASEPTTDPQEPTGEPEEPSTSESPGKPDESEETEPGAPTSESPGETPTTAPERGSSAPATTTTDAAPVVNDDDLASTGLSSGWLIGVGAALVVGGGALLALTRLRRRSTT</sequence>
<dbReference type="STRING" id="1962155.B1813_09250"/>
<evidence type="ECO:0000313" key="4">
    <source>
        <dbReference type="EMBL" id="OQO92381.1"/>
    </source>
</evidence>
<feature type="chain" id="PRO_5013320270" description="Gram-positive cocci surface proteins LPxTG domain-containing protein" evidence="3">
    <location>
        <begin position="31"/>
        <end position="259"/>
    </location>
</feature>
<protein>
    <recommendedName>
        <fullName evidence="6">Gram-positive cocci surface proteins LPxTG domain-containing protein</fullName>
    </recommendedName>
</protein>
<accession>A0A1V9A5M2</accession>
<name>A0A1V9A5M2_SACPI</name>
<keyword evidence="5" id="KW-1185">Reference proteome</keyword>
<feature type="signal peptide" evidence="3">
    <location>
        <begin position="1"/>
        <end position="30"/>
    </location>
</feature>
<keyword evidence="2" id="KW-0472">Membrane</keyword>
<feature type="compositionally biased region" description="Low complexity" evidence="1">
    <location>
        <begin position="152"/>
        <end position="161"/>
    </location>
</feature>
<evidence type="ECO:0008006" key="6">
    <source>
        <dbReference type="Google" id="ProtNLM"/>
    </source>
</evidence>
<comment type="caution">
    <text evidence="4">The sequence shown here is derived from an EMBL/GenBank/DDBJ whole genome shotgun (WGS) entry which is preliminary data.</text>
</comment>
<organism evidence="4 5">
    <name type="scientific">Saccharomonospora piscinae</name>
    <dbReference type="NCBI Taxonomy" id="687388"/>
    <lineage>
        <taxon>Bacteria</taxon>
        <taxon>Bacillati</taxon>
        <taxon>Actinomycetota</taxon>
        <taxon>Actinomycetes</taxon>
        <taxon>Pseudonocardiales</taxon>
        <taxon>Pseudonocardiaceae</taxon>
        <taxon>Saccharomonospora</taxon>
    </lineage>
</organism>
<evidence type="ECO:0000256" key="3">
    <source>
        <dbReference type="SAM" id="SignalP"/>
    </source>
</evidence>
<dbReference type="EMBL" id="MWIH01000005">
    <property type="protein sequence ID" value="OQO92381.1"/>
    <property type="molecule type" value="Genomic_DNA"/>
</dbReference>